<keyword evidence="3" id="KW-1185">Reference proteome</keyword>
<dbReference type="Pfam" id="PF20250">
    <property type="entry name" value="FapA_N"/>
    <property type="match status" value="1"/>
</dbReference>
<dbReference type="PANTHER" id="PTHR38032">
    <property type="entry name" value="POLYMERASE-RELATED"/>
    <property type="match status" value="1"/>
</dbReference>
<sequence>MAKNNATKQPRDAQFRFAMSEDGMKLGVSRYFPPNGGEGPSVELLKRQLADAGVLLPVDEVAARQVVEGILDQGEIKRLALVNGIPAQEPRDGCLMALGDLEFPVFPGDRFARKREPLQAKPGETIDGRLIKPREDFEPADLKLTMGDNVEFDALSSSYVSQVWGMVRLKDGIISVDLIPVISEDAITVSGTVHHRDFKGRAVTVAQIEKELRDLGVVIDIDTDRLDALLKKAAALGKPVPDEVLASGAYPVPGKDGWFEFLVSSRETAGIEDEAGRLDFRNRGTYPMVNLGQVIGRLHAPTAGEGGIDIYGKTIPAHAGRELHVHKGQGVQVLDDKVTYTASAEGVVSMEKGTLSVTDCLIISGDVDISTGNVEVERGSVKILGSVQAGAVVSAPKHVIVAGSVESATVTAGGDVVVSGGILMPEGGTVRAENDVLAGYATNARIIAGRDVEIANDTTNSRIQAEGRFLGTKGKGHVQGGEIITSKGMEINEVGSELGVDTRITVRIDHADDSALREERQKIKVAISRIDEAIGTDPVEAILSRTPAEKRPAVAEVIKHRNALIRRRKDIADRITRLMLERQEELAGVKVKVKRLLHPGTMIRFGGKSFNITKRTEASTIYWSERDRDIVIE</sequence>
<dbReference type="InterPro" id="IPR046865">
    <property type="entry name" value="FapA_b_solenoid"/>
</dbReference>
<feature type="domain" description="Flagellar Assembly Protein A N-terminal region" evidence="1">
    <location>
        <begin position="182"/>
        <end position="352"/>
    </location>
</feature>
<organism evidence="2 3">
    <name type="scientific">Pseudodesulfovibrio cashew</name>
    <dbReference type="NCBI Taxonomy" id="2678688"/>
    <lineage>
        <taxon>Bacteria</taxon>
        <taxon>Pseudomonadati</taxon>
        <taxon>Thermodesulfobacteriota</taxon>
        <taxon>Desulfovibrionia</taxon>
        <taxon>Desulfovibrionales</taxon>
        <taxon>Desulfovibrionaceae</taxon>
    </lineage>
</organism>
<reference evidence="2 3" key="1">
    <citation type="submission" date="2019-11" db="EMBL/GenBank/DDBJ databases">
        <authorList>
            <person name="Zheng R.K."/>
            <person name="Sun C.M."/>
        </authorList>
    </citation>
    <scope>NUCLEOTIDE SEQUENCE [LARGE SCALE GENOMIC DNA]</scope>
    <source>
        <strain evidence="2 3">SRB007</strain>
    </source>
</reference>
<dbReference type="Proteomes" id="UP000428328">
    <property type="component" value="Chromosome"/>
</dbReference>
<name>A0A6I6JHV6_9BACT</name>
<dbReference type="InterPro" id="IPR046866">
    <property type="entry name" value="FapA_N"/>
</dbReference>
<protein>
    <submittedName>
        <fullName evidence="2">DUF342 domain-containing protein</fullName>
    </submittedName>
</protein>
<proteinExistence type="predicted"/>
<evidence type="ECO:0000313" key="3">
    <source>
        <dbReference type="Proteomes" id="UP000428328"/>
    </source>
</evidence>
<evidence type="ECO:0000259" key="1">
    <source>
        <dbReference type="Pfam" id="PF20250"/>
    </source>
</evidence>
<evidence type="ECO:0000313" key="2">
    <source>
        <dbReference type="EMBL" id="QGY40053.1"/>
    </source>
</evidence>
<dbReference type="EMBL" id="CP046400">
    <property type="protein sequence ID" value="QGY40053.1"/>
    <property type="molecule type" value="Genomic_DNA"/>
</dbReference>
<dbReference type="AlphaFoldDB" id="A0A6I6JHV6"/>
<dbReference type="KEGG" id="psel:GM415_07905"/>
<dbReference type="PANTHER" id="PTHR38032:SF1">
    <property type="entry name" value="RNA-BINDING PROTEIN KHPB N-TERMINAL DOMAIN-CONTAINING PROTEIN"/>
    <property type="match status" value="1"/>
</dbReference>
<dbReference type="RefSeq" id="WP_158947277.1">
    <property type="nucleotide sequence ID" value="NZ_CP046400.1"/>
</dbReference>
<gene>
    <name evidence="2" type="ORF">GM415_07905</name>
</gene>
<dbReference type="Pfam" id="PF03961">
    <property type="entry name" value="FapA"/>
    <property type="match status" value="1"/>
</dbReference>
<accession>A0A6I6JHV6</accession>
<dbReference type="InterPro" id="IPR005646">
    <property type="entry name" value="FapA"/>
</dbReference>